<evidence type="ECO:0000313" key="6">
    <source>
        <dbReference type="Proteomes" id="UP000184188"/>
    </source>
</evidence>
<dbReference type="OrthoDB" id="435754at2759"/>
<gene>
    <name evidence="5" type="ORF">ASPZODRAFT_59078</name>
</gene>
<keyword evidence="6" id="KW-1185">Reference proteome</keyword>
<proteinExistence type="inferred from homology"/>
<dbReference type="GeneID" id="34615284"/>
<protein>
    <submittedName>
        <fullName evidence="5">Uncharacterized protein</fullName>
    </submittedName>
</protein>
<dbReference type="RefSeq" id="XP_022584763.1">
    <property type="nucleotide sequence ID" value="XM_022728820.1"/>
</dbReference>
<dbReference type="VEuPathDB" id="FungiDB:ASPZODRAFT_59078"/>
<dbReference type="InterPro" id="IPR036430">
    <property type="entry name" value="RNase_T2-like_sf"/>
</dbReference>
<dbReference type="InterPro" id="IPR018188">
    <property type="entry name" value="RNase_T2_His_AS_1"/>
</dbReference>
<accession>A0A1L9ST22</accession>
<dbReference type="GO" id="GO:0003723">
    <property type="term" value="F:RNA binding"/>
    <property type="evidence" value="ECO:0007669"/>
    <property type="project" value="InterPro"/>
</dbReference>
<comment type="similarity">
    <text evidence="1 4">Belongs to the RNase T2 family.</text>
</comment>
<dbReference type="PROSITE" id="PS00530">
    <property type="entry name" value="RNASE_T2_1"/>
    <property type="match status" value="1"/>
</dbReference>
<name>A0A1L9ST22_9EURO</name>
<feature type="active site" evidence="3">
    <location>
        <position position="65"/>
    </location>
</feature>
<dbReference type="SUPFAM" id="SSF55895">
    <property type="entry name" value="Ribonuclease Rh-like"/>
    <property type="match status" value="1"/>
</dbReference>
<dbReference type="STRING" id="1073090.A0A1L9ST22"/>
<dbReference type="GO" id="GO:0033897">
    <property type="term" value="F:ribonuclease T2 activity"/>
    <property type="evidence" value="ECO:0007669"/>
    <property type="project" value="InterPro"/>
</dbReference>
<dbReference type="Proteomes" id="UP000184188">
    <property type="component" value="Unassembled WGS sequence"/>
</dbReference>
<dbReference type="GO" id="GO:0006401">
    <property type="term" value="P:RNA catabolic process"/>
    <property type="evidence" value="ECO:0007669"/>
    <property type="project" value="TreeGrafter"/>
</dbReference>
<evidence type="ECO:0000256" key="3">
    <source>
        <dbReference type="PIRSR" id="PIRSR633697-1"/>
    </source>
</evidence>
<dbReference type="InterPro" id="IPR033697">
    <property type="entry name" value="Ribonuclease_T2_eukaryotic"/>
</dbReference>
<dbReference type="CDD" id="cd01061">
    <property type="entry name" value="RNase_T2_euk"/>
    <property type="match status" value="1"/>
</dbReference>
<feature type="active site" evidence="3">
    <location>
        <position position="123"/>
    </location>
</feature>
<dbReference type="EMBL" id="KV878337">
    <property type="protein sequence ID" value="OJJ50253.1"/>
    <property type="molecule type" value="Genomic_DNA"/>
</dbReference>
<dbReference type="Pfam" id="PF00445">
    <property type="entry name" value="Ribonuclease_T2"/>
    <property type="match status" value="1"/>
</dbReference>
<organism evidence="5 6">
    <name type="scientific">Penicilliopsis zonata CBS 506.65</name>
    <dbReference type="NCBI Taxonomy" id="1073090"/>
    <lineage>
        <taxon>Eukaryota</taxon>
        <taxon>Fungi</taxon>
        <taxon>Dikarya</taxon>
        <taxon>Ascomycota</taxon>
        <taxon>Pezizomycotina</taxon>
        <taxon>Eurotiomycetes</taxon>
        <taxon>Eurotiomycetidae</taxon>
        <taxon>Eurotiales</taxon>
        <taxon>Aspergillaceae</taxon>
        <taxon>Penicilliopsis</taxon>
    </lineage>
</organism>
<feature type="active site" evidence="3">
    <location>
        <position position="127"/>
    </location>
</feature>
<evidence type="ECO:0000256" key="1">
    <source>
        <dbReference type="ARBA" id="ARBA00007469"/>
    </source>
</evidence>
<dbReference type="PANTHER" id="PTHR11240:SF22">
    <property type="entry name" value="RIBONUCLEASE T2"/>
    <property type="match status" value="1"/>
</dbReference>
<dbReference type="Gene3D" id="3.90.730.10">
    <property type="entry name" value="Ribonuclease T2-like"/>
    <property type="match status" value="1"/>
</dbReference>
<dbReference type="InterPro" id="IPR001568">
    <property type="entry name" value="RNase_T2-like"/>
</dbReference>
<sequence length="249" mass="27309">MFPLFLALAPLVMGGTLPTCTDTPLSCHATGTVTDTCCYNSPGGALVQVQLWDTDAGPSDSWTIHGLWPDYCDGDYGEYCDYSPEYDDVETLLEEQGLTDLLTYMETYWVSDDETAAEFWAHEWNAHGTCINTIEPSCYTDYTTGEEVGDFFQQVVTLFKGLDTYTALANAGITPSDTETYTAAEIQAALADIHGGYEVTLLCSDNKLESIYYYFNVYGSAVNGTYEPTTPLESSDCSSDAITYPVKTT</sequence>
<dbReference type="AlphaFoldDB" id="A0A1L9ST22"/>
<evidence type="ECO:0000256" key="2">
    <source>
        <dbReference type="ARBA" id="ARBA00023157"/>
    </source>
</evidence>
<keyword evidence="2" id="KW-1015">Disulfide bond</keyword>
<dbReference type="GO" id="GO:0005576">
    <property type="term" value="C:extracellular region"/>
    <property type="evidence" value="ECO:0007669"/>
    <property type="project" value="TreeGrafter"/>
</dbReference>
<dbReference type="PANTHER" id="PTHR11240">
    <property type="entry name" value="RIBONUCLEASE T2"/>
    <property type="match status" value="1"/>
</dbReference>
<evidence type="ECO:0000256" key="4">
    <source>
        <dbReference type="RuleBase" id="RU004328"/>
    </source>
</evidence>
<reference evidence="6" key="1">
    <citation type="journal article" date="2017" name="Genome Biol.">
        <title>Comparative genomics reveals high biological diversity and specific adaptations in the industrially and medically important fungal genus Aspergillus.</title>
        <authorList>
            <person name="de Vries R.P."/>
            <person name="Riley R."/>
            <person name="Wiebenga A."/>
            <person name="Aguilar-Osorio G."/>
            <person name="Amillis S."/>
            <person name="Uchima C.A."/>
            <person name="Anderluh G."/>
            <person name="Asadollahi M."/>
            <person name="Askin M."/>
            <person name="Barry K."/>
            <person name="Battaglia E."/>
            <person name="Bayram O."/>
            <person name="Benocci T."/>
            <person name="Braus-Stromeyer S.A."/>
            <person name="Caldana C."/>
            <person name="Canovas D."/>
            <person name="Cerqueira G.C."/>
            <person name="Chen F."/>
            <person name="Chen W."/>
            <person name="Choi C."/>
            <person name="Clum A."/>
            <person name="Dos Santos R.A."/>
            <person name="Damasio A.R."/>
            <person name="Diallinas G."/>
            <person name="Emri T."/>
            <person name="Fekete E."/>
            <person name="Flipphi M."/>
            <person name="Freyberg S."/>
            <person name="Gallo A."/>
            <person name="Gournas C."/>
            <person name="Habgood R."/>
            <person name="Hainaut M."/>
            <person name="Harispe M.L."/>
            <person name="Henrissat B."/>
            <person name="Hilden K.S."/>
            <person name="Hope R."/>
            <person name="Hossain A."/>
            <person name="Karabika E."/>
            <person name="Karaffa L."/>
            <person name="Karanyi Z."/>
            <person name="Krasevec N."/>
            <person name="Kuo A."/>
            <person name="Kusch H."/>
            <person name="LaButti K."/>
            <person name="Lagendijk E.L."/>
            <person name="Lapidus A."/>
            <person name="Levasseur A."/>
            <person name="Lindquist E."/>
            <person name="Lipzen A."/>
            <person name="Logrieco A.F."/>
            <person name="MacCabe A."/>
            <person name="Maekelae M.R."/>
            <person name="Malavazi I."/>
            <person name="Melin P."/>
            <person name="Meyer V."/>
            <person name="Mielnichuk N."/>
            <person name="Miskei M."/>
            <person name="Molnar A.P."/>
            <person name="Mule G."/>
            <person name="Ngan C.Y."/>
            <person name="Orejas M."/>
            <person name="Orosz E."/>
            <person name="Ouedraogo J.P."/>
            <person name="Overkamp K.M."/>
            <person name="Park H.-S."/>
            <person name="Perrone G."/>
            <person name="Piumi F."/>
            <person name="Punt P.J."/>
            <person name="Ram A.F."/>
            <person name="Ramon A."/>
            <person name="Rauscher S."/>
            <person name="Record E."/>
            <person name="Riano-Pachon D.M."/>
            <person name="Robert V."/>
            <person name="Roehrig J."/>
            <person name="Ruller R."/>
            <person name="Salamov A."/>
            <person name="Salih N.S."/>
            <person name="Samson R.A."/>
            <person name="Sandor E."/>
            <person name="Sanguinetti M."/>
            <person name="Schuetze T."/>
            <person name="Sepcic K."/>
            <person name="Shelest E."/>
            <person name="Sherlock G."/>
            <person name="Sophianopoulou V."/>
            <person name="Squina F.M."/>
            <person name="Sun H."/>
            <person name="Susca A."/>
            <person name="Todd R.B."/>
            <person name="Tsang A."/>
            <person name="Unkles S.E."/>
            <person name="van de Wiele N."/>
            <person name="van Rossen-Uffink D."/>
            <person name="Oliveira J.V."/>
            <person name="Vesth T.C."/>
            <person name="Visser J."/>
            <person name="Yu J.-H."/>
            <person name="Zhou M."/>
            <person name="Andersen M.R."/>
            <person name="Archer D.B."/>
            <person name="Baker S.E."/>
            <person name="Benoit I."/>
            <person name="Brakhage A.A."/>
            <person name="Braus G.H."/>
            <person name="Fischer R."/>
            <person name="Frisvad J.C."/>
            <person name="Goldman G.H."/>
            <person name="Houbraken J."/>
            <person name="Oakley B."/>
            <person name="Pocsi I."/>
            <person name="Scazzocchio C."/>
            <person name="Seiboth B."/>
            <person name="vanKuyk P.A."/>
            <person name="Wortman J."/>
            <person name="Dyer P.S."/>
            <person name="Grigoriev I.V."/>
        </authorList>
    </citation>
    <scope>NUCLEOTIDE SEQUENCE [LARGE SCALE GENOMIC DNA]</scope>
    <source>
        <strain evidence="6">CBS 506.65</strain>
    </source>
</reference>
<evidence type="ECO:0000313" key="5">
    <source>
        <dbReference type="EMBL" id="OJJ50253.1"/>
    </source>
</evidence>